<feature type="domain" description="Glycosyltransferase subfamily 4-like N-terminal" evidence="1">
    <location>
        <begin position="19"/>
        <end position="184"/>
    </location>
</feature>
<dbReference type="GO" id="GO:0016757">
    <property type="term" value="F:glycosyltransferase activity"/>
    <property type="evidence" value="ECO:0007669"/>
    <property type="project" value="UniProtKB-KW"/>
</dbReference>
<evidence type="ECO:0000259" key="1">
    <source>
        <dbReference type="Pfam" id="PF13439"/>
    </source>
</evidence>
<dbReference type="InterPro" id="IPR055259">
    <property type="entry name" value="YkvP/CgeB_Glyco_trans-like"/>
</dbReference>
<dbReference type="InterPro" id="IPR028098">
    <property type="entry name" value="Glyco_trans_4-like_N"/>
</dbReference>
<name>M1WKN7_PSEP2</name>
<dbReference type="SUPFAM" id="SSF53756">
    <property type="entry name" value="UDP-Glycosyltransferase/glycogen phosphorylase"/>
    <property type="match status" value="1"/>
</dbReference>
<organism evidence="3 4">
    <name type="scientific">Pseudodesulfovibrio piezophilus (strain DSM 21447 / JCM 15486 / C1TLV30)</name>
    <name type="common">Desulfovibrio piezophilus</name>
    <dbReference type="NCBI Taxonomy" id="1322246"/>
    <lineage>
        <taxon>Bacteria</taxon>
        <taxon>Pseudomonadati</taxon>
        <taxon>Thermodesulfobacteriota</taxon>
        <taxon>Desulfovibrionia</taxon>
        <taxon>Desulfovibrionales</taxon>
        <taxon>Desulfovibrionaceae</taxon>
    </lineage>
</organism>
<dbReference type="OrthoDB" id="9802525at2"/>
<protein>
    <submittedName>
        <fullName evidence="3">Glycosyltransferase, group 1 family protein</fullName>
        <ecNumber evidence="3">2.4.-.-</ecNumber>
    </submittedName>
</protein>
<dbReference type="Pfam" id="PF13524">
    <property type="entry name" value="Glyco_trans_1_2"/>
    <property type="match status" value="1"/>
</dbReference>
<dbReference type="AlphaFoldDB" id="M1WKN7"/>
<dbReference type="KEGG" id="dpi:BN4_12688"/>
<gene>
    <name evidence="3" type="ordered locus">BN4_12688</name>
</gene>
<dbReference type="EMBL" id="FO203427">
    <property type="protein sequence ID" value="CCH49921.1"/>
    <property type="molecule type" value="Genomic_DNA"/>
</dbReference>
<feature type="domain" description="Spore protein YkvP/CgeB glycosyl transferase-like" evidence="2">
    <location>
        <begin position="217"/>
        <end position="374"/>
    </location>
</feature>
<dbReference type="PANTHER" id="PTHR12526">
    <property type="entry name" value="GLYCOSYLTRANSFERASE"/>
    <property type="match status" value="1"/>
</dbReference>
<dbReference type="RefSeq" id="WP_015415964.1">
    <property type="nucleotide sequence ID" value="NC_020409.1"/>
</dbReference>
<dbReference type="EC" id="2.4.-.-" evidence="3"/>
<dbReference type="CDD" id="cd03801">
    <property type="entry name" value="GT4_PimA-like"/>
    <property type="match status" value="1"/>
</dbReference>
<dbReference type="PATRIC" id="fig|879567.3.peg.2879"/>
<dbReference type="Proteomes" id="UP000011724">
    <property type="component" value="Chromosome"/>
</dbReference>
<keyword evidence="3" id="KW-0328">Glycosyltransferase</keyword>
<dbReference type="Gene3D" id="3.40.50.2000">
    <property type="entry name" value="Glycogen Phosphorylase B"/>
    <property type="match status" value="2"/>
</dbReference>
<evidence type="ECO:0000313" key="4">
    <source>
        <dbReference type="Proteomes" id="UP000011724"/>
    </source>
</evidence>
<keyword evidence="3" id="KW-0808">Transferase</keyword>
<reference evidence="3 4" key="1">
    <citation type="journal article" date="2013" name="PLoS ONE">
        <title>The first genomic and proteomic characterization of a deep-sea sulfate reducer: insights into the piezophilic lifestyle of Desulfovibrio piezophilus.</title>
        <authorList>
            <person name="Pradel N."/>
            <person name="Ji B."/>
            <person name="Gimenez G."/>
            <person name="Talla E."/>
            <person name="Lenoble P."/>
            <person name="Garel M."/>
            <person name="Tamburini C."/>
            <person name="Fourquet P."/>
            <person name="Lebrun R."/>
            <person name="Bertin P."/>
            <person name="Denis Y."/>
            <person name="Pophillat M."/>
            <person name="Barbe V."/>
            <person name="Ollivier B."/>
            <person name="Dolla A."/>
        </authorList>
    </citation>
    <scope>NUCLEOTIDE SEQUENCE [LARGE SCALE GENOMIC DNA]</scope>
    <source>
        <strain evidence="4">DSM 10523 / SB164P1</strain>
    </source>
</reference>
<accession>M1WKN7</accession>
<dbReference type="Pfam" id="PF13439">
    <property type="entry name" value="Glyco_transf_4"/>
    <property type="match status" value="1"/>
</dbReference>
<evidence type="ECO:0000313" key="3">
    <source>
        <dbReference type="EMBL" id="CCH49921.1"/>
    </source>
</evidence>
<reference evidence="4" key="2">
    <citation type="journal article" date="2013" name="Stand. Genomic Sci.">
        <title>Complete genome sequence of Desulfocapsa sulfexigens, a marine deltaproteobacterium specialized in disproportionating inorganic sulfur compounds.</title>
        <authorList>
            <person name="Finster K.W."/>
            <person name="Kjeldsen K.U."/>
            <person name="Kube M."/>
            <person name="Reinhardt R."/>
            <person name="Mussmann M."/>
            <person name="Amann R."/>
            <person name="Schreiber L."/>
        </authorList>
    </citation>
    <scope>NUCLEOTIDE SEQUENCE [LARGE SCALE GENOMIC DNA]</scope>
    <source>
        <strain evidence="4">DSM 10523 / SB164P1</strain>
    </source>
</reference>
<proteinExistence type="predicted"/>
<dbReference type="HOGENOM" id="CLU_009583_2_2_7"/>
<sequence>MKIVYISSSFLPSSTANSVHVMRMCDAFVSNGHEVLLLARKPSKADEVACSDIYEFYGVKSRFPIEFYWYNESRQSRCRHLGGTVASAASIAFKLFRSRPDLVFGRDPYGCHVAATLGYPVIYETHWVLHSDSIIDRYIMNRLANHKNIKRFVVISEALATQVVKGDHPVSREKLLVAPDGADIVQDDRLPEFWPGRRSALQVGYVGGLYRGRGISMMLEMARRLPDYDFHFVGGSQDDIAKHTVRGMKNVFFHGYVAPGEVYSYRNKCDILLAPYQKKVSVAGGLGDTSGVMSPLKVFEYMSSGRAMLVSDMPVLHEVLTSGVNCLMASPDSLDAWVEALEQLRDPILRANLASAAKKEFLAKYTWQKRAETVVSACPDTVLLGS</sequence>
<evidence type="ECO:0000259" key="2">
    <source>
        <dbReference type="Pfam" id="PF13524"/>
    </source>
</evidence>
<keyword evidence="4" id="KW-1185">Reference proteome</keyword>
<dbReference type="STRING" id="1322246.BN4_12688"/>
<dbReference type="eggNOG" id="COG0438">
    <property type="taxonomic scope" value="Bacteria"/>
</dbReference>